<reference evidence="9" key="1">
    <citation type="journal article" date="2020" name="BMC Genomics">
        <title>Correction to: Identification and distribution of gene clusters required for synthesis of sphingolipid metabolism inhibitors in diverse species of the filamentous fungus Fusarium.</title>
        <authorList>
            <person name="Kim H.S."/>
            <person name="Lohmar J.M."/>
            <person name="Busman M."/>
            <person name="Brown D.W."/>
            <person name="Naumann T.A."/>
            <person name="Divon H.H."/>
            <person name="Lysoe E."/>
            <person name="Uhlig S."/>
            <person name="Proctor R.H."/>
        </authorList>
    </citation>
    <scope>NUCLEOTIDE SEQUENCE</scope>
    <source>
        <strain evidence="9">NRRL 22465</strain>
    </source>
</reference>
<evidence type="ECO:0000256" key="3">
    <source>
        <dbReference type="ARBA" id="ARBA00022989"/>
    </source>
</evidence>
<keyword evidence="2 7" id="KW-0812">Transmembrane</keyword>
<keyword evidence="4 7" id="KW-0472">Membrane</keyword>
<evidence type="ECO:0000259" key="8">
    <source>
        <dbReference type="PROSITE" id="PS50850"/>
    </source>
</evidence>
<organism evidence="9 10">
    <name type="scientific">Fusarium zealandicum</name>
    <dbReference type="NCBI Taxonomy" id="1053134"/>
    <lineage>
        <taxon>Eukaryota</taxon>
        <taxon>Fungi</taxon>
        <taxon>Dikarya</taxon>
        <taxon>Ascomycota</taxon>
        <taxon>Pezizomycotina</taxon>
        <taxon>Sordariomycetes</taxon>
        <taxon>Hypocreomycetidae</taxon>
        <taxon>Hypocreales</taxon>
        <taxon>Nectriaceae</taxon>
        <taxon>Fusarium</taxon>
        <taxon>Fusarium staphyleae species complex</taxon>
    </lineage>
</organism>
<feature type="transmembrane region" description="Helical" evidence="7">
    <location>
        <begin position="114"/>
        <end position="133"/>
    </location>
</feature>
<dbReference type="Gene3D" id="1.20.1250.20">
    <property type="entry name" value="MFS general substrate transporter like domains"/>
    <property type="match status" value="1"/>
</dbReference>
<keyword evidence="3 7" id="KW-1133">Transmembrane helix</keyword>
<evidence type="ECO:0000256" key="7">
    <source>
        <dbReference type="SAM" id="Phobius"/>
    </source>
</evidence>
<dbReference type="PROSITE" id="PS50850">
    <property type="entry name" value="MFS"/>
    <property type="match status" value="1"/>
</dbReference>
<sequence>METTTSRQASHDESSSCLKAASGSAGHSLMPNDPDSPMNWSFLKKLYVSASAFAFAFVVVYGTTTYTAAISAIPDAFGVSMHTALLGYTIPFFGVAFAPLYTPHLSERYGRRPVYLASLPLFSLCVVVIGLATNISTLLAFRFLAGFFGGPCLVLIEGTFADVWPAHKTVTYYSFLTLASYLGAAFGPIIGGFVFAAKGPAWLSWVTLLFATVAMAFGAAMPETYNREILRTRIRYNRSGIKLSCAQSGVTLGEMAHITLFTPLKMLFTEPLVILVSLYLGLNFAIVFQWFISVPAALNAAYAFNVKQAGLAFFSAVGGVVLALVSSSLLEALFSRKRKHGMESIEKRLIPAMFGSFLVAGSLFWIGFTATPSFHHLVPIFGTAVYVWGNAMVLISFISYLFDAYPAAGTLSALTAAASFRLICAGIVPIFILDMLKDLGGDWTFATFGIISAVMISFPFILYFLGPSWRARSKYSQGSVSDSTMAMSAQE</sequence>
<feature type="transmembrane region" description="Helical" evidence="7">
    <location>
        <begin position="172"/>
        <end position="196"/>
    </location>
</feature>
<dbReference type="GO" id="GO:0015606">
    <property type="term" value="F:spermidine transmembrane transporter activity"/>
    <property type="evidence" value="ECO:0007669"/>
    <property type="project" value="TreeGrafter"/>
</dbReference>
<reference evidence="9" key="2">
    <citation type="submission" date="2020-05" db="EMBL/GenBank/DDBJ databases">
        <authorList>
            <person name="Kim H.-S."/>
            <person name="Proctor R.H."/>
            <person name="Brown D.W."/>
        </authorList>
    </citation>
    <scope>NUCLEOTIDE SEQUENCE</scope>
    <source>
        <strain evidence="9">NRRL 22465</strain>
    </source>
</reference>
<feature type="transmembrane region" description="Helical" evidence="7">
    <location>
        <begin position="85"/>
        <end position="102"/>
    </location>
</feature>
<evidence type="ECO:0000256" key="1">
    <source>
        <dbReference type="ARBA" id="ARBA00004141"/>
    </source>
</evidence>
<keyword evidence="10" id="KW-1185">Reference proteome</keyword>
<protein>
    <recommendedName>
        <fullName evidence="8">Major facilitator superfamily (MFS) profile domain-containing protein</fullName>
    </recommendedName>
</protein>
<evidence type="ECO:0000256" key="6">
    <source>
        <dbReference type="SAM" id="MobiDB-lite"/>
    </source>
</evidence>
<dbReference type="OrthoDB" id="3936150at2759"/>
<feature type="transmembrane region" description="Helical" evidence="7">
    <location>
        <begin position="380"/>
        <end position="402"/>
    </location>
</feature>
<dbReference type="EMBL" id="JABEYC010000518">
    <property type="protein sequence ID" value="KAF4976577.1"/>
    <property type="molecule type" value="Genomic_DNA"/>
</dbReference>
<name>A0A8H4XJ51_9HYPO</name>
<feature type="region of interest" description="Disordered" evidence="6">
    <location>
        <begin position="1"/>
        <end position="30"/>
    </location>
</feature>
<dbReference type="AlphaFoldDB" id="A0A8H4XJ51"/>
<comment type="caution">
    <text evidence="9">The sequence shown here is derived from an EMBL/GenBank/DDBJ whole genome shotgun (WGS) entry which is preliminary data.</text>
</comment>
<dbReference type="SUPFAM" id="SSF103473">
    <property type="entry name" value="MFS general substrate transporter"/>
    <property type="match status" value="1"/>
</dbReference>
<feature type="transmembrane region" description="Helical" evidence="7">
    <location>
        <begin position="202"/>
        <end position="221"/>
    </location>
</feature>
<evidence type="ECO:0000256" key="5">
    <source>
        <dbReference type="ARBA" id="ARBA00023180"/>
    </source>
</evidence>
<keyword evidence="5" id="KW-0325">Glycoprotein</keyword>
<dbReference type="InterPro" id="IPR020846">
    <property type="entry name" value="MFS_dom"/>
</dbReference>
<evidence type="ECO:0000256" key="2">
    <source>
        <dbReference type="ARBA" id="ARBA00022692"/>
    </source>
</evidence>
<feature type="transmembrane region" description="Helical" evidence="7">
    <location>
        <begin position="312"/>
        <end position="334"/>
    </location>
</feature>
<dbReference type="Pfam" id="PF07690">
    <property type="entry name" value="MFS_1"/>
    <property type="match status" value="1"/>
</dbReference>
<feature type="transmembrane region" description="Helical" evidence="7">
    <location>
        <begin position="272"/>
        <end position="292"/>
    </location>
</feature>
<dbReference type="PANTHER" id="PTHR23502">
    <property type="entry name" value="MAJOR FACILITATOR SUPERFAMILY"/>
    <property type="match status" value="1"/>
</dbReference>
<dbReference type="InterPro" id="IPR011701">
    <property type="entry name" value="MFS"/>
</dbReference>
<feature type="transmembrane region" description="Helical" evidence="7">
    <location>
        <begin position="349"/>
        <end position="368"/>
    </location>
</feature>
<accession>A0A8H4XJ51</accession>
<dbReference type="InterPro" id="IPR036259">
    <property type="entry name" value="MFS_trans_sf"/>
</dbReference>
<dbReference type="GO" id="GO:0005886">
    <property type="term" value="C:plasma membrane"/>
    <property type="evidence" value="ECO:0007669"/>
    <property type="project" value="TreeGrafter"/>
</dbReference>
<evidence type="ECO:0000256" key="4">
    <source>
        <dbReference type="ARBA" id="ARBA00023136"/>
    </source>
</evidence>
<proteinExistence type="predicted"/>
<comment type="subcellular location">
    <subcellularLocation>
        <location evidence="1">Membrane</location>
        <topology evidence="1">Multi-pass membrane protein</topology>
    </subcellularLocation>
</comment>
<dbReference type="PANTHER" id="PTHR23502:SF38">
    <property type="entry name" value="POLYAMINE TRANSPORTER 4"/>
    <property type="match status" value="1"/>
</dbReference>
<evidence type="ECO:0000313" key="9">
    <source>
        <dbReference type="EMBL" id="KAF4976577.1"/>
    </source>
</evidence>
<feature type="transmembrane region" description="Helical" evidence="7">
    <location>
        <begin position="414"/>
        <end position="433"/>
    </location>
</feature>
<feature type="domain" description="Major facilitator superfamily (MFS) profile" evidence="8">
    <location>
        <begin position="48"/>
        <end position="470"/>
    </location>
</feature>
<gene>
    <name evidence="9" type="ORF">FZEAL_6777</name>
</gene>
<dbReference type="Proteomes" id="UP000635477">
    <property type="component" value="Unassembled WGS sequence"/>
</dbReference>
<evidence type="ECO:0000313" key="10">
    <source>
        <dbReference type="Proteomes" id="UP000635477"/>
    </source>
</evidence>
<feature type="transmembrane region" description="Helical" evidence="7">
    <location>
        <begin position="139"/>
        <end position="160"/>
    </location>
</feature>
<feature type="transmembrane region" description="Helical" evidence="7">
    <location>
        <begin position="445"/>
        <end position="465"/>
    </location>
</feature>
<dbReference type="GO" id="GO:0000297">
    <property type="term" value="F:spermine transmembrane transporter activity"/>
    <property type="evidence" value="ECO:0007669"/>
    <property type="project" value="TreeGrafter"/>
</dbReference>
<feature type="transmembrane region" description="Helical" evidence="7">
    <location>
        <begin position="46"/>
        <end position="73"/>
    </location>
</feature>